<name>A0ABQ5TNA6_9BACI</name>
<dbReference type="InterPro" id="IPR036412">
    <property type="entry name" value="HAD-like_sf"/>
</dbReference>
<dbReference type="NCBIfam" id="TIGR01484">
    <property type="entry name" value="HAD-SF-IIB"/>
    <property type="match status" value="1"/>
</dbReference>
<dbReference type="SFLD" id="SFLDG01144">
    <property type="entry name" value="C2.B.4:_PGP_Like"/>
    <property type="match status" value="1"/>
</dbReference>
<organism evidence="1 2">
    <name type="scientific">Oceanobacillus kimchii</name>
    <dbReference type="NCBI Taxonomy" id="746691"/>
    <lineage>
        <taxon>Bacteria</taxon>
        <taxon>Bacillati</taxon>
        <taxon>Bacillota</taxon>
        <taxon>Bacilli</taxon>
        <taxon>Bacillales</taxon>
        <taxon>Bacillaceae</taxon>
        <taxon>Oceanobacillus</taxon>
    </lineage>
</organism>
<dbReference type="RefSeq" id="WP_069684800.1">
    <property type="nucleotide sequence ID" value="NZ_BSKO01000001.1"/>
</dbReference>
<dbReference type="InterPro" id="IPR023214">
    <property type="entry name" value="HAD_sf"/>
</dbReference>
<keyword evidence="2" id="KW-1185">Reference proteome</keyword>
<dbReference type="InterPro" id="IPR000150">
    <property type="entry name" value="Cof"/>
</dbReference>
<dbReference type="SFLD" id="SFLDG01140">
    <property type="entry name" value="C2.B:_Phosphomannomutase_and_P"/>
    <property type="match status" value="1"/>
</dbReference>
<dbReference type="CDD" id="cd07516">
    <property type="entry name" value="HAD_Pase"/>
    <property type="match status" value="1"/>
</dbReference>
<proteinExistence type="predicted"/>
<evidence type="ECO:0000313" key="2">
    <source>
        <dbReference type="Proteomes" id="UP001275436"/>
    </source>
</evidence>
<evidence type="ECO:0000313" key="1">
    <source>
        <dbReference type="EMBL" id="GLO67816.1"/>
    </source>
</evidence>
<dbReference type="SUPFAM" id="SSF56784">
    <property type="entry name" value="HAD-like"/>
    <property type="match status" value="1"/>
</dbReference>
<gene>
    <name evidence="1" type="ORF">MACH08_36000</name>
</gene>
<dbReference type="InterPro" id="IPR006379">
    <property type="entry name" value="HAD-SF_hydro_IIB"/>
</dbReference>
<dbReference type="PANTHER" id="PTHR10000">
    <property type="entry name" value="PHOSPHOSERINE PHOSPHATASE"/>
    <property type="match status" value="1"/>
</dbReference>
<dbReference type="Proteomes" id="UP001275436">
    <property type="component" value="Unassembled WGS sequence"/>
</dbReference>
<accession>A0ABQ5TNA6</accession>
<sequence length="294" mass="32686">MKLIASDLDGTLLKEDGTISEANQKAIQTAIDKGIEFIVATGRSYDAASIPLKKAGINCPVISLNGAVTYTKDKQIIRSIPLDKDVAKQITDVCDQEGMYIELFTNRGIFSGSREYFLEVMVDIMTSANPDISEADVRQQAERRFQFEPVEFIDNYHEVMDSTEIKVYKILVFATEPQQLSNASEKLRSEEGVVITSSGEINLEFNHPEAQKGLAVEQYVQQKQWTMEDVMSIGDNWNDASMLQMAGRGVAMGNAADEIKMLCSYTTLTNRDDGVAIAIDEMLKEQQRAIDASL</sequence>
<protein>
    <submittedName>
        <fullName evidence="1">Haloacid dehalogenase</fullName>
    </submittedName>
</protein>
<dbReference type="PANTHER" id="PTHR10000:SF55">
    <property type="entry name" value="5-AMINO-6-(5-PHOSPHO-D-RIBITYLAMINO)URACIL PHOSPHATASE YCSE"/>
    <property type="match status" value="1"/>
</dbReference>
<comment type="caution">
    <text evidence="1">The sequence shown here is derived from an EMBL/GenBank/DDBJ whole genome shotgun (WGS) entry which is preliminary data.</text>
</comment>
<reference evidence="1 2" key="1">
    <citation type="submission" date="2023-02" db="EMBL/GenBank/DDBJ databases">
        <title>Oceanobacillus kimchii IFOP_LL358 isolated form Alexandrium catenella lab strain.</title>
        <authorList>
            <person name="Gajardo G."/>
            <person name="Ueki S."/>
            <person name="Maruyama F."/>
        </authorList>
    </citation>
    <scope>NUCLEOTIDE SEQUENCE [LARGE SCALE GENOMIC DNA]</scope>
    <source>
        <strain evidence="1 2">IFOP_LL358</strain>
    </source>
</reference>
<dbReference type="SFLD" id="SFLDS00003">
    <property type="entry name" value="Haloacid_Dehalogenase"/>
    <property type="match status" value="1"/>
</dbReference>
<dbReference type="PROSITE" id="PS01229">
    <property type="entry name" value="COF_2"/>
    <property type="match status" value="1"/>
</dbReference>
<dbReference type="Gene3D" id="3.40.50.1000">
    <property type="entry name" value="HAD superfamily/HAD-like"/>
    <property type="match status" value="1"/>
</dbReference>
<dbReference type="NCBIfam" id="TIGR00099">
    <property type="entry name" value="Cof-subfamily"/>
    <property type="match status" value="1"/>
</dbReference>
<dbReference type="EMBL" id="BSKO01000001">
    <property type="protein sequence ID" value="GLO67816.1"/>
    <property type="molecule type" value="Genomic_DNA"/>
</dbReference>
<dbReference type="Gene3D" id="3.30.1240.10">
    <property type="match status" value="1"/>
</dbReference>
<dbReference type="Pfam" id="PF08282">
    <property type="entry name" value="Hydrolase_3"/>
    <property type="match status" value="1"/>
</dbReference>